<dbReference type="Proteomes" id="UP000030671">
    <property type="component" value="Unassembled WGS sequence"/>
</dbReference>
<gene>
    <name evidence="1" type="ORF">HETIRDRAFT_327258</name>
</gene>
<sequence>MRIDANLPFGAKPKCLMKRITIEISMWNAQGYDCRSIGDPSMFDVPYDSSTGSELWASIGPTGFLINLASSRPAKRNPADSTAILQIGFGQQQRLDGSGPRRDGGACCGLSFAPGFGVNVSDSDSERDA</sequence>
<name>W4JV89_HETIT</name>
<evidence type="ECO:0000313" key="2">
    <source>
        <dbReference type="Proteomes" id="UP000030671"/>
    </source>
</evidence>
<dbReference type="RefSeq" id="XP_009550905.1">
    <property type="nucleotide sequence ID" value="XM_009552610.1"/>
</dbReference>
<reference evidence="1 2" key="1">
    <citation type="journal article" date="2012" name="New Phytol.">
        <title>Insight into trade-off between wood decay and parasitism from the genome of a fungal forest pathogen.</title>
        <authorList>
            <person name="Olson A."/>
            <person name="Aerts A."/>
            <person name="Asiegbu F."/>
            <person name="Belbahri L."/>
            <person name="Bouzid O."/>
            <person name="Broberg A."/>
            <person name="Canback B."/>
            <person name="Coutinho P.M."/>
            <person name="Cullen D."/>
            <person name="Dalman K."/>
            <person name="Deflorio G."/>
            <person name="van Diepen L.T."/>
            <person name="Dunand C."/>
            <person name="Duplessis S."/>
            <person name="Durling M."/>
            <person name="Gonthier P."/>
            <person name="Grimwood J."/>
            <person name="Fossdal C.G."/>
            <person name="Hansson D."/>
            <person name="Henrissat B."/>
            <person name="Hietala A."/>
            <person name="Himmelstrand K."/>
            <person name="Hoffmeister D."/>
            <person name="Hogberg N."/>
            <person name="James T.Y."/>
            <person name="Karlsson M."/>
            <person name="Kohler A."/>
            <person name="Kues U."/>
            <person name="Lee Y.H."/>
            <person name="Lin Y.C."/>
            <person name="Lind M."/>
            <person name="Lindquist E."/>
            <person name="Lombard V."/>
            <person name="Lucas S."/>
            <person name="Lunden K."/>
            <person name="Morin E."/>
            <person name="Murat C."/>
            <person name="Park J."/>
            <person name="Raffaello T."/>
            <person name="Rouze P."/>
            <person name="Salamov A."/>
            <person name="Schmutz J."/>
            <person name="Solheim H."/>
            <person name="Stahlberg J."/>
            <person name="Velez H."/>
            <person name="de Vries R.P."/>
            <person name="Wiebenga A."/>
            <person name="Woodward S."/>
            <person name="Yakovlev I."/>
            <person name="Garbelotto M."/>
            <person name="Martin F."/>
            <person name="Grigoriev I.V."/>
            <person name="Stenlid J."/>
        </authorList>
    </citation>
    <scope>NUCLEOTIDE SEQUENCE [LARGE SCALE GENOMIC DNA]</scope>
    <source>
        <strain evidence="1 2">TC 32-1</strain>
    </source>
</reference>
<protein>
    <submittedName>
        <fullName evidence="1">Uncharacterized protein</fullName>
    </submittedName>
</protein>
<organism evidence="1 2">
    <name type="scientific">Heterobasidion irregulare (strain TC 32-1)</name>
    <dbReference type="NCBI Taxonomy" id="747525"/>
    <lineage>
        <taxon>Eukaryota</taxon>
        <taxon>Fungi</taxon>
        <taxon>Dikarya</taxon>
        <taxon>Basidiomycota</taxon>
        <taxon>Agaricomycotina</taxon>
        <taxon>Agaricomycetes</taxon>
        <taxon>Russulales</taxon>
        <taxon>Bondarzewiaceae</taxon>
        <taxon>Heterobasidion</taxon>
        <taxon>Heterobasidion annosum species complex</taxon>
    </lineage>
</organism>
<evidence type="ECO:0000313" key="1">
    <source>
        <dbReference type="EMBL" id="ETW77394.1"/>
    </source>
</evidence>
<dbReference type="EMBL" id="KI925463">
    <property type="protein sequence ID" value="ETW77394.1"/>
    <property type="molecule type" value="Genomic_DNA"/>
</dbReference>
<dbReference type="AlphaFoldDB" id="W4JV89"/>
<keyword evidence="2" id="KW-1185">Reference proteome</keyword>
<dbReference type="HOGENOM" id="CLU_1949093_0_0_1"/>
<accession>W4JV89</accession>
<dbReference type="GeneID" id="20671311"/>
<dbReference type="InParanoid" id="W4JV89"/>
<dbReference type="KEGG" id="hir:HETIRDRAFT_327258"/>
<proteinExistence type="predicted"/>